<dbReference type="InterPro" id="IPR051539">
    <property type="entry name" value="T4SS-coupling_protein"/>
</dbReference>
<proteinExistence type="predicted"/>
<evidence type="ECO:0000256" key="5">
    <source>
        <dbReference type="ARBA" id="ARBA00023136"/>
    </source>
</evidence>
<dbReference type="CDD" id="cd01127">
    <property type="entry name" value="TrwB_TraG_TraD_VirD4"/>
    <property type="match status" value="1"/>
</dbReference>
<comment type="subcellular location">
    <subcellularLocation>
        <location evidence="1">Cell membrane</location>
        <topology evidence="1">Multi-pass membrane protein</topology>
    </subcellularLocation>
</comment>
<feature type="transmembrane region" description="Helical" evidence="6">
    <location>
        <begin position="76"/>
        <end position="96"/>
    </location>
</feature>
<gene>
    <name evidence="8" type="ORF">GCM10022226_78480</name>
</gene>
<name>A0ABP7JFH6_9ACTN</name>
<reference evidence="9" key="1">
    <citation type="journal article" date="2019" name="Int. J. Syst. Evol. Microbiol.">
        <title>The Global Catalogue of Microorganisms (GCM) 10K type strain sequencing project: providing services to taxonomists for standard genome sequencing and annotation.</title>
        <authorList>
            <consortium name="The Broad Institute Genomics Platform"/>
            <consortium name="The Broad Institute Genome Sequencing Center for Infectious Disease"/>
            <person name="Wu L."/>
            <person name="Ma J."/>
        </authorList>
    </citation>
    <scope>NUCLEOTIDE SEQUENCE [LARGE SCALE GENOMIC DNA]</scope>
    <source>
        <strain evidence="9">JCM 16908</strain>
    </source>
</reference>
<dbReference type="Pfam" id="PF12696">
    <property type="entry name" value="TraG-D_C"/>
    <property type="match status" value="1"/>
</dbReference>
<keyword evidence="5 6" id="KW-0472">Membrane</keyword>
<keyword evidence="9" id="KW-1185">Reference proteome</keyword>
<evidence type="ECO:0000256" key="6">
    <source>
        <dbReference type="SAM" id="Phobius"/>
    </source>
</evidence>
<dbReference type="SUPFAM" id="SSF52540">
    <property type="entry name" value="P-loop containing nucleoside triphosphate hydrolases"/>
    <property type="match status" value="1"/>
</dbReference>
<dbReference type="Gene3D" id="3.40.50.300">
    <property type="entry name" value="P-loop containing nucleotide triphosphate hydrolases"/>
    <property type="match status" value="1"/>
</dbReference>
<dbReference type="RefSeq" id="WP_344952771.1">
    <property type="nucleotide sequence ID" value="NZ_BAAAZR010000059.1"/>
</dbReference>
<feature type="transmembrane region" description="Helical" evidence="6">
    <location>
        <begin position="14"/>
        <end position="35"/>
    </location>
</feature>
<evidence type="ECO:0000313" key="8">
    <source>
        <dbReference type="EMBL" id="GAA3843792.1"/>
    </source>
</evidence>
<dbReference type="PANTHER" id="PTHR37937">
    <property type="entry name" value="CONJUGATIVE TRANSFER: DNA TRANSPORT"/>
    <property type="match status" value="1"/>
</dbReference>
<keyword evidence="4 6" id="KW-1133">Transmembrane helix</keyword>
<evidence type="ECO:0000256" key="2">
    <source>
        <dbReference type="ARBA" id="ARBA00022475"/>
    </source>
</evidence>
<dbReference type="InterPro" id="IPR032689">
    <property type="entry name" value="TraG-D_C"/>
</dbReference>
<keyword evidence="2" id="KW-1003">Cell membrane</keyword>
<dbReference type="PANTHER" id="PTHR37937:SF1">
    <property type="entry name" value="CONJUGATIVE TRANSFER: DNA TRANSPORT"/>
    <property type="match status" value="1"/>
</dbReference>
<evidence type="ECO:0000256" key="1">
    <source>
        <dbReference type="ARBA" id="ARBA00004651"/>
    </source>
</evidence>
<organism evidence="8 9">
    <name type="scientific">Sphaerisporangium flaviroseum</name>
    <dbReference type="NCBI Taxonomy" id="509199"/>
    <lineage>
        <taxon>Bacteria</taxon>
        <taxon>Bacillati</taxon>
        <taxon>Actinomycetota</taxon>
        <taxon>Actinomycetes</taxon>
        <taxon>Streptosporangiales</taxon>
        <taxon>Streptosporangiaceae</taxon>
        <taxon>Sphaerisporangium</taxon>
    </lineage>
</organism>
<protein>
    <recommendedName>
        <fullName evidence="7">TraD/TraG TraM recognition site domain-containing protein</fullName>
    </recommendedName>
</protein>
<keyword evidence="3 6" id="KW-0812">Transmembrane</keyword>
<accession>A0ABP7JFH6</accession>
<sequence length="581" mass="62211">MTSRHSPLAAQQELTPWVILAVLATTFVLAAAAWLGGTLGAVLAGAGWHPPPFTVETVRLLLRDPHRVWPAAPAPAIWAGIGVAFAATACAALPVLRVLHRRVTLTTGLARPGDLEQFAPKGATRRARALRPSLARVKRPARAQIGMPLGDHCGSHLRASWEDVCLAFMAPRAGKTTAIGVPMALDAPGPVLITSRKADIYTITATPRQAHGRLWVFDPQQIVFAPQKLWWNMLADAATVEGARRLASHFVTASISAGNRGDFWSLAAGNTLTALFHAAALGHCGVQQVLQWLANPAERRPIELLYDAGRDALAGQLQRTIRGATETRDGIYETAGQCVACLLDPVIAAWITPGEQLDEFDPHAFVAGTDTLYLFSKKGPGSAAPLVAAFCDSVLQAAVAAAERAGGRLDPPLLPILDEAANICPIEDLPDLYSFFGSMGIPLVTILQSYRQGVRVWGEVGMDAMWSAATIKILGAGLDDPDFAAKISRLIGDHKIIETSVSRSRSGRSVTLSPRLERIFTAADIRALPKGTALLLATGIRAAVITLRPYHRERDAPALKQATLRVRQQITERAQQTKAPP</sequence>
<comment type="caution">
    <text evidence="8">The sequence shown here is derived from an EMBL/GenBank/DDBJ whole genome shotgun (WGS) entry which is preliminary data.</text>
</comment>
<dbReference type="EMBL" id="BAAAZR010000059">
    <property type="protein sequence ID" value="GAA3843792.1"/>
    <property type="molecule type" value="Genomic_DNA"/>
</dbReference>
<dbReference type="InterPro" id="IPR027417">
    <property type="entry name" value="P-loop_NTPase"/>
</dbReference>
<feature type="domain" description="TraD/TraG TraM recognition site" evidence="7">
    <location>
        <begin position="412"/>
        <end position="530"/>
    </location>
</feature>
<evidence type="ECO:0000259" key="7">
    <source>
        <dbReference type="Pfam" id="PF12696"/>
    </source>
</evidence>
<evidence type="ECO:0000256" key="3">
    <source>
        <dbReference type="ARBA" id="ARBA00022692"/>
    </source>
</evidence>
<evidence type="ECO:0000256" key="4">
    <source>
        <dbReference type="ARBA" id="ARBA00022989"/>
    </source>
</evidence>
<evidence type="ECO:0000313" key="9">
    <source>
        <dbReference type="Proteomes" id="UP001500888"/>
    </source>
</evidence>
<dbReference type="Proteomes" id="UP001500888">
    <property type="component" value="Unassembled WGS sequence"/>
</dbReference>